<gene>
    <name evidence="1" type="ORF">DPMN_153553</name>
</gene>
<keyword evidence="2" id="KW-1185">Reference proteome</keyword>
<name>A0A9D4FIU2_DREPO</name>
<accession>A0A9D4FIU2</accession>
<sequence length="69" mass="7879">MEEVMKAFNLSRAIAQPYFNIYDKDGDRSIPHSFLLNYVHLLDRNGQLLENVLAVILSVRVCVAIAPYI</sequence>
<evidence type="ECO:0000313" key="1">
    <source>
        <dbReference type="EMBL" id="KAH3799929.1"/>
    </source>
</evidence>
<comment type="caution">
    <text evidence="1">The sequence shown here is derived from an EMBL/GenBank/DDBJ whole genome shotgun (WGS) entry which is preliminary data.</text>
</comment>
<proteinExistence type="predicted"/>
<organism evidence="1 2">
    <name type="scientific">Dreissena polymorpha</name>
    <name type="common">Zebra mussel</name>
    <name type="synonym">Mytilus polymorpha</name>
    <dbReference type="NCBI Taxonomy" id="45954"/>
    <lineage>
        <taxon>Eukaryota</taxon>
        <taxon>Metazoa</taxon>
        <taxon>Spiralia</taxon>
        <taxon>Lophotrochozoa</taxon>
        <taxon>Mollusca</taxon>
        <taxon>Bivalvia</taxon>
        <taxon>Autobranchia</taxon>
        <taxon>Heteroconchia</taxon>
        <taxon>Euheterodonta</taxon>
        <taxon>Imparidentia</taxon>
        <taxon>Neoheterodontei</taxon>
        <taxon>Myida</taxon>
        <taxon>Dreissenoidea</taxon>
        <taxon>Dreissenidae</taxon>
        <taxon>Dreissena</taxon>
    </lineage>
</organism>
<dbReference type="EMBL" id="JAIWYP010000007">
    <property type="protein sequence ID" value="KAH3799929.1"/>
    <property type="molecule type" value="Genomic_DNA"/>
</dbReference>
<reference evidence="1" key="1">
    <citation type="journal article" date="2019" name="bioRxiv">
        <title>The Genome of the Zebra Mussel, Dreissena polymorpha: A Resource for Invasive Species Research.</title>
        <authorList>
            <person name="McCartney M.A."/>
            <person name="Auch B."/>
            <person name="Kono T."/>
            <person name="Mallez S."/>
            <person name="Zhang Y."/>
            <person name="Obille A."/>
            <person name="Becker A."/>
            <person name="Abrahante J.E."/>
            <person name="Garbe J."/>
            <person name="Badalamenti J.P."/>
            <person name="Herman A."/>
            <person name="Mangelson H."/>
            <person name="Liachko I."/>
            <person name="Sullivan S."/>
            <person name="Sone E.D."/>
            <person name="Koren S."/>
            <person name="Silverstein K.A.T."/>
            <person name="Beckman K.B."/>
            <person name="Gohl D.M."/>
        </authorList>
    </citation>
    <scope>NUCLEOTIDE SEQUENCE</scope>
    <source>
        <strain evidence="1">Duluth1</strain>
        <tissue evidence="1">Whole animal</tissue>
    </source>
</reference>
<evidence type="ECO:0000313" key="2">
    <source>
        <dbReference type="Proteomes" id="UP000828390"/>
    </source>
</evidence>
<protein>
    <submittedName>
        <fullName evidence="1">Uncharacterized protein</fullName>
    </submittedName>
</protein>
<reference evidence="1" key="2">
    <citation type="submission" date="2020-11" db="EMBL/GenBank/DDBJ databases">
        <authorList>
            <person name="McCartney M.A."/>
            <person name="Auch B."/>
            <person name="Kono T."/>
            <person name="Mallez S."/>
            <person name="Becker A."/>
            <person name="Gohl D.M."/>
            <person name="Silverstein K.A.T."/>
            <person name="Koren S."/>
            <person name="Bechman K.B."/>
            <person name="Herman A."/>
            <person name="Abrahante J.E."/>
            <person name="Garbe J."/>
        </authorList>
    </citation>
    <scope>NUCLEOTIDE SEQUENCE</scope>
    <source>
        <strain evidence="1">Duluth1</strain>
        <tissue evidence="1">Whole animal</tissue>
    </source>
</reference>
<dbReference type="Proteomes" id="UP000828390">
    <property type="component" value="Unassembled WGS sequence"/>
</dbReference>
<dbReference type="AlphaFoldDB" id="A0A9D4FIU2"/>